<dbReference type="OrthoDB" id="287672at2759"/>
<proteinExistence type="predicted"/>
<dbReference type="PANTHER" id="PTHR10972">
    <property type="entry name" value="OXYSTEROL-BINDING PROTEIN-RELATED"/>
    <property type="match status" value="1"/>
</dbReference>
<feature type="compositionally biased region" description="Basic and acidic residues" evidence="1">
    <location>
        <begin position="826"/>
        <end position="843"/>
    </location>
</feature>
<dbReference type="InterPro" id="IPR000648">
    <property type="entry name" value="Oxysterol-bd"/>
</dbReference>
<accession>A0A8S1QY31</accession>
<dbReference type="PANTHER" id="PTHR10972:SF148">
    <property type="entry name" value="OXYSTEROL-BINDING PROTEIN 9"/>
    <property type="match status" value="1"/>
</dbReference>
<evidence type="ECO:0000313" key="3">
    <source>
        <dbReference type="Proteomes" id="UP000692954"/>
    </source>
</evidence>
<sequence length="852" mass="100081">MIENKNALISCSAFKESGVLKGWCERLLIYDLLKQVLRYIDVKGQTQKQLLIENYIIHPVVFHQGKWSIKFKTQQEIEPKVARFGWNNQSEALQWYEYFNGKYLMQKIKKENQEKNLQEWDRFIPESERVVNQIVPMMDIKPSQVSRMRQMIPLLPQFLQNDIEIILEKTYENLQGFSDIHSFKILHQSQNKVLYQDPNDPLHMRFFLKSEMSPTKIFDELSTHNFIDNWSSQVSIYQVYPTKKDCAIIYTEFDLSSNSDHQNKVKDVEFEDGFSQSFTKKINQQQNFENEKIRLIYTQKHFQIDENAYCIMKKYIGNEISHNQFDKDRMDGTDEYQITRSCVLIQLKQDGIYKTQIIEDMYLSCKNGQKGEEVMKRFLLSFGNIDDQIMEADDYIKQKTEHVLIKNENDIENLQISFIQIDQEIHRITSEQHQQQSIQEYQEILDVIYSGYNIQQSINRQFNQNILVGLDKQLETTKEDGHFLLTKYYEVDSKKGGLIYTNKKLVSDQRSVLLDIIKRMGSNLLSGKSLMSVSLPIQVFESRSFLERMARAQGHAPIFLEKAAQTMDVMEQMKLTISFNLASFMMGIQQEKPFNPIIGETFEGRIKGCPIYLEQTSHHPPISNYIMYGRGYQLYGAFCPVVNMGTNSLAGEQQGHSQILYQNTNLKFYYMAQPFMLYGVLLGQRSVNCHKRSYCFQPENQLLAEITFNPKDKNSSFFSSSSQKIDGLIGKICKVTPECIQKCLKAHKTNSGIKLKILPKDILDTYNINIKGRWTSYLQIDNIKYWDIDMHRPYILELESSPLPSDCLYRLDLLYMKMKDISRGQDVKEQMEVDQRKDKTLREKYKKKKKQN</sequence>
<gene>
    <name evidence="2" type="ORF">PSON_ATCC_30995.1.T1260126</name>
</gene>
<protein>
    <submittedName>
        <fullName evidence="2">Uncharacterized protein</fullName>
    </submittedName>
</protein>
<dbReference type="EMBL" id="CAJJDN010000126">
    <property type="protein sequence ID" value="CAD8120488.1"/>
    <property type="molecule type" value="Genomic_DNA"/>
</dbReference>
<comment type="caution">
    <text evidence="2">The sequence shown here is derived from an EMBL/GenBank/DDBJ whole genome shotgun (WGS) entry which is preliminary data.</text>
</comment>
<dbReference type="GO" id="GO:0016020">
    <property type="term" value="C:membrane"/>
    <property type="evidence" value="ECO:0007669"/>
    <property type="project" value="TreeGrafter"/>
</dbReference>
<reference evidence="2" key="1">
    <citation type="submission" date="2021-01" db="EMBL/GenBank/DDBJ databases">
        <authorList>
            <consortium name="Genoscope - CEA"/>
            <person name="William W."/>
        </authorList>
    </citation>
    <scope>NUCLEOTIDE SEQUENCE</scope>
</reference>
<dbReference type="GO" id="GO:0005829">
    <property type="term" value="C:cytosol"/>
    <property type="evidence" value="ECO:0007669"/>
    <property type="project" value="TreeGrafter"/>
</dbReference>
<organism evidence="2 3">
    <name type="scientific">Paramecium sonneborni</name>
    <dbReference type="NCBI Taxonomy" id="65129"/>
    <lineage>
        <taxon>Eukaryota</taxon>
        <taxon>Sar</taxon>
        <taxon>Alveolata</taxon>
        <taxon>Ciliophora</taxon>
        <taxon>Intramacronucleata</taxon>
        <taxon>Oligohymenophorea</taxon>
        <taxon>Peniculida</taxon>
        <taxon>Parameciidae</taxon>
        <taxon>Paramecium</taxon>
    </lineage>
</organism>
<dbReference type="Pfam" id="PF01237">
    <property type="entry name" value="Oxysterol_BP"/>
    <property type="match status" value="1"/>
</dbReference>
<feature type="region of interest" description="Disordered" evidence="1">
    <location>
        <begin position="826"/>
        <end position="852"/>
    </location>
</feature>
<evidence type="ECO:0000256" key="1">
    <source>
        <dbReference type="SAM" id="MobiDB-lite"/>
    </source>
</evidence>
<keyword evidence="3" id="KW-1185">Reference proteome</keyword>
<dbReference type="GO" id="GO:0032934">
    <property type="term" value="F:sterol binding"/>
    <property type="evidence" value="ECO:0007669"/>
    <property type="project" value="TreeGrafter"/>
</dbReference>
<dbReference type="Proteomes" id="UP000692954">
    <property type="component" value="Unassembled WGS sequence"/>
</dbReference>
<dbReference type="FunFam" id="2.40.160.120:FF:000015">
    <property type="entry name" value="Oxysterol binding protein, putative"/>
    <property type="match status" value="1"/>
</dbReference>
<name>A0A8S1QY31_9CILI</name>
<dbReference type="AlphaFoldDB" id="A0A8S1QY31"/>
<evidence type="ECO:0000313" key="2">
    <source>
        <dbReference type="EMBL" id="CAD8120488.1"/>
    </source>
</evidence>